<dbReference type="Gene3D" id="1.10.10.10">
    <property type="entry name" value="Winged helix-like DNA-binding domain superfamily/Winged helix DNA-binding domain"/>
    <property type="match status" value="1"/>
</dbReference>
<dbReference type="InterPro" id="IPR013325">
    <property type="entry name" value="RNA_pol_sigma_r2"/>
</dbReference>
<evidence type="ECO:0000259" key="6">
    <source>
        <dbReference type="Pfam" id="PF08281"/>
    </source>
</evidence>
<dbReference type="InterPro" id="IPR014284">
    <property type="entry name" value="RNA_pol_sigma-70_dom"/>
</dbReference>
<dbReference type="PANTHER" id="PTHR43133:SF57">
    <property type="entry name" value="RNA POLYMERASE SIGMA-70 FACTOR"/>
    <property type="match status" value="1"/>
</dbReference>
<dbReference type="GO" id="GO:0016987">
    <property type="term" value="F:sigma factor activity"/>
    <property type="evidence" value="ECO:0007669"/>
    <property type="project" value="UniProtKB-KW"/>
</dbReference>
<dbReference type="CDD" id="cd06171">
    <property type="entry name" value="Sigma70_r4"/>
    <property type="match status" value="1"/>
</dbReference>
<evidence type="ECO:0000259" key="5">
    <source>
        <dbReference type="Pfam" id="PF04542"/>
    </source>
</evidence>
<dbReference type="SUPFAM" id="SSF88946">
    <property type="entry name" value="Sigma2 domain of RNA polymerase sigma factors"/>
    <property type="match status" value="1"/>
</dbReference>
<sequence>MTKPINQKQLLYKAQVKHDPEAFAQLYDIYVKPIYRFVYFKVSDKEEAQDITSEVFLKAWDYINSDNKVDNLRGLLYRLARNLIIDLYRRKSRQPQVSLDNADQKELISAQDSLAETHKKMQASQMIKDLDKLKSGYKEILVLRYIDDLKISEIAIATQRSQVSVRVTLHRALKKLKAIREKDL</sequence>
<evidence type="ECO:0000313" key="8">
    <source>
        <dbReference type="Proteomes" id="UP000231183"/>
    </source>
</evidence>
<protein>
    <recommendedName>
        <fullName evidence="9">RNA polymerase subunit sigma-24</fullName>
    </recommendedName>
</protein>
<dbReference type="Proteomes" id="UP000231183">
    <property type="component" value="Unassembled WGS sequence"/>
</dbReference>
<dbReference type="Pfam" id="PF04542">
    <property type="entry name" value="Sigma70_r2"/>
    <property type="match status" value="1"/>
</dbReference>
<comment type="caution">
    <text evidence="7">The sequence shown here is derived from an EMBL/GenBank/DDBJ whole genome shotgun (WGS) entry which is preliminary data.</text>
</comment>
<evidence type="ECO:0000313" key="7">
    <source>
        <dbReference type="EMBL" id="PIT87126.1"/>
    </source>
</evidence>
<reference evidence="8" key="1">
    <citation type="submission" date="2017-09" db="EMBL/GenBank/DDBJ databases">
        <title>Depth-based differentiation of microbial function through sediment-hosted aquifers and enrichment of novel symbionts in the deep terrestrial subsurface.</title>
        <authorList>
            <person name="Probst A.J."/>
            <person name="Ladd B."/>
            <person name="Jarett J.K."/>
            <person name="Geller-Mcgrath D.E."/>
            <person name="Sieber C.M.K."/>
            <person name="Emerson J.B."/>
            <person name="Anantharaman K."/>
            <person name="Thomas B.C."/>
            <person name="Malmstrom R."/>
            <person name="Stieglmeier M."/>
            <person name="Klingl A."/>
            <person name="Woyke T."/>
            <person name="Ryan C.M."/>
            <person name="Banfield J.F."/>
        </authorList>
    </citation>
    <scope>NUCLEOTIDE SEQUENCE [LARGE SCALE GENOMIC DNA]</scope>
</reference>
<dbReference type="InterPro" id="IPR013249">
    <property type="entry name" value="RNA_pol_sigma70_r4_t2"/>
</dbReference>
<organism evidence="7 8">
    <name type="scientific">Candidatus Magasanikbacteria bacterium CG10_big_fil_rev_8_21_14_0_10_40_10</name>
    <dbReference type="NCBI Taxonomy" id="1974648"/>
    <lineage>
        <taxon>Bacteria</taxon>
        <taxon>Candidatus Magasanikiibacteriota</taxon>
    </lineage>
</organism>
<dbReference type="PANTHER" id="PTHR43133">
    <property type="entry name" value="RNA POLYMERASE ECF-TYPE SIGMA FACTO"/>
    <property type="match status" value="1"/>
</dbReference>
<evidence type="ECO:0000256" key="2">
    <source>
        <dbReference type="ARBA" id="ARBA00023015"/>
    </source>
</evidence>
<gene>
    <name evidence="7" type="ORF">COU31_04585</name>
</gene>
<dbReference type="GO" id="GO:0003677">
    <property type="term" value="F:DNA binding"/>
    <property type="evidence" value="ECO:0007669"/>
    <property type="project" value="InterPro"/>
</dbReference>
<comment type="similarity">
    <text evidence="1">Belongs to the sigma-70 factor family. ECF subfamily.</text>
</comment>
<dbReference type="Gene3D" id="1.10.1740.10">
    <property type="match status" value="1"/>
</dbReference>
<dbReference type="EMBL" id="PFBX01000051">
    <property type="protein sequence ID" value="PIT87126.1"/>
    <property type="molecule type" value="Genomic_DNA"/>
</dbReference>
<accession>A0A2M6W2V7</accession>
<evidence type="ECO:0000256" key="3">
    <source>
        <dbReference type="ARBA" id="ARBA00023082"/>
    </source>
</evidence>
<dbReference type="GO" id="GO:0006352">
    <property type="term" value="P:DNA-templated transcription initiation"/>
    <property type="evidence" value="ECO:0007669"/>
    <property type="project" value="InterPro"/>
</dbReference>
<keyword evidence="2" id="KW-0805">Transcription regulation</keyword>
<dbReference type="AlphaFoldDB" id="A0A2M6W2V7"/>
<evidence type="ECO:0000256" key="4">
    <source>
        <dbReference type="ARBA" id="ARBA00023163"/>
    </source>
</evidence>
<dbReference type="InterPro" id="IPR013324">
    <property type="entry name" value="RNA_pol_sigma_r3/r4-like"/>
</dbReference>
<dbReference type="Pfam" id="PF08281">
    <property type="entry name" value="Sigma70_r4_2"/>
    <property type="match status" value="1"/>
</dbReference>
<keyword evidence="3" id="KW-0731">Sigma factor</keyword>
<proteinExistence type="inferred from homology"/>
<name>A0A2M6W2V7_9BACT</name>
<feature type="domain" description="RNA polymerase sigma factor 70 region 4 type 2" evidence="6">
    <location>
        <begin position="130"/>
        <end position="176"/>
    </location>
</feature>
<dbReference type="InterPro" id="IPR036388">
    <property type="entry name" value="WH-like_DNA-bd_sf"/>
</dbReference>
<dbReference type="SUPFAM" id="SSF88659">
    <property type="entry name" value="Sigma3 and sigma4 domains of RNA polymerase sigma factors"/>
    <property type="match status" value="1"/>
</dbReference>
<dbReference type="InterPro" id="IPR039425">
    <property type="entry name" value="RNA_pol_sigma-70-like"/>
</dbReference>
<dbReference type="InterPro" id="IPR007627">
    <property type="entry name" value="RNA_pol_sigma70_r2"/>
</dbReference>
<feature type="domain" description="RNA polymerase sigma-70 region 2" evidence="5">
    <location>
        <begin position="26"/>
        <end position="93"/>
    </location>
</feature>
<keyword evidence="4" id="KW-0804">Transcription</keyword>
<dbReference type="NCBIfam" id="TIGR02937">
    <property type="entry name" value="sigma70-ECF"/>
    <property type="match status" value="1"/>
</dbReference>
<evidence type="ECO:0000256" key="1">
    <source>
        <dbReference type="ARBA" id="ARBA00010641"/>
    </source>
</evidence>
<evidence type="ECO:0008006" key="9">
    <source>
        <dbReference type="Google" id="ProtNLM"/>
    </source>
</evidence>